<dbReference type="InterPro" id="IPR011055">
    <property type="entry name" value="Dup_hybrid_motif"/>
</dbReference>
<comment type="subcellular location">
    <subcellularLocation>
        <location evidence="2">Cell envelope</location>
    </subcellularLocation>
</comment>
<comment type="caution">
    <text evidence="10">The sequence shown here is derived from an EMBL/GenBank/DDBJ whole genome shotgun (WGS) entry which is preliminary data.</text>
</comment>
<evidence type="ECO:0000259" key="8">
    <source>
        <dbReference type="Pfam" id="PF01551"/>
    </source>
</evidence>
<evidence type="ECO:0000313" key="10">
    <source>
        <dbReference type="EMBL" id="PWD99234.1"/>
    </source>
</evidence>
<dbReference type="InterPro" id="IPR016047">
    <property type="entry name" value="M23ase_b-sheet_dom"/>
</dbReference>
<dbReference type="GO" id="GO:0006508">
    <property type="term" value="P:proteolysis"/>
    <property type="evidence" value="ECO:0007669"/>
    <property type="project" value="UniProtKB-KW"/>
</dbReference>
<gene>
    <name evidence="10" type="ORF">DDZ16_11595</name>
</gene>
<accession>A0A2U2B864</accession>
<evidence type="ECO:0000256" key="2">
    <source>
        <dbReference type="ARBA" id="ARBA00004196"/>
    </source>
</evidence>
<keyword evidence="3" id="KW-0645">Protease</keyword>
<sequence length="439" mass="50095">MKKKHILGIAVLIILVFSTVWCYRQFGGLKTPDPKELTDSLGQVKMPPPPPPELLYGIEKDSFRIEKGRIRYAQNLATILSSHDVDYSIIHHLAQKSKDVFDVRDIKAGNSYTLFFNQKDSIEHPAWFVYEIDPIEYLVMSLKGDTIIYREKKKVITKRRTDVGVIETSLWNTIKDQDLNPNLALDLSDIFAWTVDFFGIEKGDHFTVVYDEEYVDSIPIGIGTIHTAYFHHRGKPFYAFRYEQDSIMSYFDEEGASLRKAFLKAPLKFSRISSRFSNSRLHPVLKIRRPHHGIDYAAATGTPVYALGDGRVTHRAWDTKGGGNYIKIKHNSVYTTVYMHLSGFAKGLKKGDFVNQGQLIGYVGQTGLATGPHLDFRVYKNRRPIDPLKVEAPPVDPIKKERLPEYLEHIRPRKNELDSLTTSFFRERNTISADSAPAG</sequence>
<evidence type="ECO:0000256" key="7">
    <source>
        <dbReference type="ARBA" id="ARBA00023049"/>
    </source>
</evidence>
<dbReference type="CDD" id="cd12797">
    <property type="entry name" value="M23_peptidase"/>
    <property type="match status" value="1"/>
</dbReference>
<dbReference type="InterPro" id="IPR050570">
    <property type="entry name" value="Cell_wall_metabolism_enzyme"/>
</dbReference>
<evidence type="ECO:0000256" key="1">
    <source>
        <dbReference type="ARBA" id="ARBA00001947"/>
    </source>
</evidence>
<dbReference type="Gene3D" id="3.10.450.350">
    <property type="match status" value="1"/>
</dbReference>
<comment type="cofactor">
    <cofactor evidence="1">
        <name>Zn(2+)</name>
        <dbReference type="ChEBI" id="CHEBI:29105"/>
    </cofactor>
</comment>
<keyword evidence="4" id="KW-0479">Metal-binding</keyword>
<organism evidence="10 11">
    <name type="scientific">Marinilabilia rubra</name>
    <dbReference type="NCBI Taxonomy" id="2162893"/>
    <lineage>
        <taxon>Bacteria</taxon>
        <taxon>Pseudomonadati</taxon>
        <taxon>Bacteroidota</taxon>
        <taxon>Bacteroidia</taxon>
        <taxon>Marinilabiliales</taxon>
        <taxon>Marinilabiliaceae</taxon>
        <taxon>Marinilabilia</taxon>
    </lineage>
</organism>
<dbReference type="AlphaFoldDB" id="A0A2U2B864"/>
<dbReference type="PANTHER" id="PTHR21666">
    <property type="entry name" value="PEPTIDASE-RELATED"/>
    <property type="match status" value="1"/>
</dbReference>
<evidence type="ECO:0000256" key="6">
    <source>
        <dbReference type="ARBA" id="ARBA00022833"/>
    </source>
</evidence>
<evidence type="ECO:0000256" key="3">
    <source>
        <dbReference type="ARBA" id="ARBA00022670"/>
    </source>
</evidence>
<proteinExistence type="predicted"/>
<dbReference type="OrthoDB" id="9810477at2"/>
<evidence type="ECO:0000256" key="5">
    <source>
        <dbReference type="ARBA" id="ARBA00022801"/>
    </source>
</evidence>
<keyword evidence="6" id="KW-0862">Zinc</keyword>
<evidence type="ECO:0000313" key="11">
    <source>
        <dbReference type="Proteomes" id="UP000244956"/>
    </source>
</evidence>
<evidence type="ECO:0000256" key="4">
    <source>
        <dbReference type="ARBA" id="ARBA00022723"/>
    </source>
</evidence>
<dbReference type="Proteomes" id="UP000244956">
    <property type="component" value="Unassembled WGS sequence"/>
</dbReference>
<dbReference type="EMBL" id="QEWP01000008">
    <property type="protein sequence ID" value="PWD99234.1"/>
    <property type="molecule type" value="Genomic_DNA"/>
</dbReference>
<dbReference type="SUPFAM" id="SSF51261">
    <property type="entry name" value="Duplicated hybrid motif"/>
    <property type="match status" value="1"/>
</dbReference>
<keyword evidence="7" id="KW-0482">Metalloprotease</keyword>
<keyword evidence="5" id="KW-0378">Hydrolase</keyword>
<keyword evidence="11" id="KW-1185">Reference proteome</keyword>
<dbReference type="GO" id="GO:0030313">
    <property type="term" value="C:cell envelope"/>
    <property type="evidence" value="ECO:0007669"/>
    <property type="project" value="UniProtKB-SubCell"/>
</dbReference>
<dbReference type="RefSeq" id="WP_109264635.1">
    <property type="nucleotide sequence ID" value="NZ_QEWP01000008.1"/>
</dbReference>
<dbReference type="InterPro" id="IPR045834">
    <property type="entry name" value="Csd3_N2"/>
</dbReference>
<feature type="domain" description="M23ase beta-sheet core" evidence="8">
    <location>
        <begin position="290"/>
        <end position="387"/>
    </location>
</feature>
<protein>
    <submittedName>
        <fullName evidence="10">Metalloendopeptidase</fullName>
    </submittedName>
</protein>
<dbReference type="GO" id="GO:0004222">
    <property type="term" value="F:metalloendopeptidase activity"/>
    <property type="evidence" value="ECO:0007669"/>
    <property type="project" value="TreeGrafter"/>
</dbReference>
<reference evidence="10 11" key="1">
    <citation type="submission" date="2018-05" db="EMBL/GenBank/DDBJ databases">
        <title>Marinilabilia rubrum sp. nov., isolated from saltern sediment.</title>
        <authorList>
            <person name="Zhang R."/>
        </authorList>
    </citation>
    <scope>NUCLEOTIDE SEQUENCE [LARGE SCALE GENOMIC DNA]</scope>
    <source>
        <strain evidence="10 11">WTE16</strain>
    </source>
</reference>
<evidence type="ECO:0000259" key="9">
    <source>
        <dbReference type="Pfam" id="PF19425"/>
    </source>
</evidence>
<dbReference type="Gene3D" id="2.70.70.10">
    <property type="entry name" value="Glucose Permease (Domain IIA)"/>
    <property type="match status" value="1"/>
</dbReference>
<dbReference type="PANTHER" id="PTHR21666:SF288">
    <property type="entry name" value="CELL DIVISION PROTEIN YTFB"/>
    <property type="match status" value="1"/>
</dbReference>
<feature type="domain" description="Csd3-like second N-terminal" evidence="9">
    <location>
        <begin position="163"/>
        <end position="277"/>
    </location>
</feature>
<name>A0A2U2B864_9BACT</name>
<dbReference type="GO" id="GO:0046872">
    <property type="term" value="F:metal ion binding"/>
    <property type="evidence" value="ECO:0007669"/>
    <property type="project" value="UniProtKB-KW"/>
</dbReference>
<dbReference type="Pfam" id="PF19425">
    <property type="entry name" value="Csd3_N2"/>
    <property type="match status" value="1"/>
</dbReference>
<dbReference type="Pfam" id="PF01551">
    <property type="entry name" value="Peptidase_M23"/>
    <property type="match status" value="1"/>
</dbReference>